<dbReference type="OrthoDB" id="62560at2759"/>
<evidence type="ECO:0000256" key="5">
    <source>
        <dbReference type="ARBA" id="ARBA00022694"/>
    </source>
</evidence>
<dbReference type="GO" id="GO:0005525">
    <property type="term" value="F:GTP binding"/>
    <property type="evidence" value="ECO:0007669"/>
    <property type="project" value="UniProtKB-UniRule"/>
</dbReference>
<keyword evidence="10 12" id="KW-0342">GTP-binding</keyword>
<evidence type="ECO:0000256" key="15">
    <source>
        <dbReference type="SAM" id="MobiDB-lite"/>
    </source>
</evidence>
<evidence type="ECO:0000256" key="6">
    <source>
        <dbReference type="ARBA" id="ARBA00022695"/>
    </source>
</evidence>
<dbReference type="InterPro" id="IPR024956">
    <property type="entry name" value="tRNAHis_GuaTrfase_cat"/>
</dbReference>
<evidence type="ECO:0000313" key="18">
    <source>
        <dbReference type="EMBL" id="KAF2235518.1"/>
    </source>
</evidence>
<dbReference type="Pfam" id="PF14413">
    <property type="entry name" value="Thg1C"/>
    <property type="match status" value="1"/>
</dbReference>
<gene>
    <name evidence="18" type="ORF">EV356DRAFT_500431</name>
</gene>
<keyword evidence="4 12" id="KW-0808">Transferase</keyword>
<evidence type="ECO:0000256" key="10">
    <source>
        <dbReference type="ARBA" id="ARBA00023134"/>
    </source>
</evidence>
<keyword evidence="9 12" id="KW-0460">Magnesium</keyword>
<dbReference type="EMBL" id="ML991791">
    <property type="protein sequence ID" value="KAF2235518.1"/>
    <property type="molecule type" value="Genomic_DNA"/>
</dbReference>
<comment type="function">
    <text evidence="12">Adds a GMP to the 5'-end of tRNA(His) after transcription and RNase P cleavage.</text>
</comment>
<feature type="binding site" evidence="13">
    <location>
        <begin position="29"/>
        <end position="34"/>
    </location>
    <ligand>
        <name>GTP</name>
        <dbReference type="ChEBI" id="CHEBI:37565"/>
    </ligand>
</feature>
<dbReference type="Pfam" id="PF04446">
    <property type="entry name" value="Thg1"/>
    <property type="match status" value="1"/>
</dbReference>
<accession>A0A6A6HCF4</accession>
<evidence type="ECO:0000256" key="13">
    <source>
        <dbReference type="PIRSR" id="PIRSR028980-1"/>
    </source>
</evidence>
<feature type="domain" description="Thg1 C-terminal" evidence="17">
    <location>
        <begin position="140"/>
        <end position="288"/>
    </location>
</feature>
<comment type="cofactor">
    <cofactor evidence="14">
        <name>Mg(2+)</name>
        <dbReference type="ChEBI" id="CHEBI:18420"/>
    </cofactor>
    <text evidence="14">Binds 2 magnesium ions per subunit.</text>
</comment>
<evidence type="ECO:0000256" key="14">
    <source>
        <dbReference type="PIRSR" id="PIRSR028980-2"/>
    </source>
</evidence>
<name>A0A6A6HCF4_VIRVR</name>
<evidence type="ECO:0000256" key="2">
    <source>
        <dbReference type="ARBA" id="ARBA00012511"/>
    </source>
</evidence>
<feature type="binding site" evidence="13">
    <location>
        <begin position="75"/>
        <end position="76"/>
    </location>
    <ligand>
        <name>GTP</name>
        <dbReference type="ChEBI" id="CHEBI:37565"/>
    </ligand>
</feature>
<comment type="similarity">
    <text evidence="1 12">Belongs to the tRNA(His) guanylyltransferase family.</text>
</comment>
<evidence type="ECO:0000256" key="12">
    <source>
        <dbReference type="PIRNR" id="PIRNR028980"/>
    </source>
</evidence>
<comment type="catalytic activity">
    <reaction evidence="12">
        <text>a 5'-end ribonucleotide-tRNA(His) + GTP + ATP + H2O = a 5'-end phospho-guanosine-ribonucleotide-tRNA(His) + AMP + 2 diphosphate + H(+)</text>
        <dbReference type="Rhea" id="RHEA:54564"/>
        <dbReference type="Rhea" id="RHEA-COMP:14193"/>
        <dbReference type="Rhea" id="RHEA-COMP:14917"/>
        <dbReference type="ChEBI" id="CHEBI:15377"/>
        <dbReference type="ChEBI" id="CHEBI:15378"/>
        <dbReference type="ChEBI" id="CHEBI:30616"/>
        <dbReference type="ChEBI" id="CHEBI:33019"/>
        <dbReference type="ChEBI" id="CHEBI:37565"/>
        <dbReference type="ChEBI" id="CHEBI:138282"/>
        <dbReference type="ChEBI" id="CHEBI:141847"/>
        <dbReference type="ChEBI" id="CHEBI:456215"/>
        <dbReference type="EC" id="2.7.7.79"/>
    </reaction>
</comment>
<dbReference type="Proteomes" id="UP000800092">
    <property type="component" value="Unassembled WGS sequence"/>
</dbReference>
<reference evidence="18" key="1">
    <citation type="journal article" date="2020" name="Stud. Mycol.">
        <title>101 Dothideomycetes genomes: a test case for predicting lifestyles and emergence of pathogens.</title>
        <authorList>
            <person name="Haridas S."/>
            <person name="Albert R."/>
            <person name="Binder M."/>
            <person name="Bloem J."/>
            <person name="Labutti K."/>
            <person name="Salamov A."/>
            <person name="Andreopoulos B."/>
            <person name="Baker S."/>
            <person name="Barry K."/>
            <person name="Bills G."/>
            <person name="Bluhm B."/>
            <person name="Cannon C."/>
            <person name="Castanera R."/>
            <person name="Culley D."/>
            <person name="Daum C."/>
            <person name="Ezra D."/>
            <person name="Gonzalez J."/>
            <person name="Henrissat B."/>
            <person name="Kuo A."/>
            <person name="Liang C."/>
            <person name="Lipzen A."/>
            <person name="Lutzoni F."/>
            <person name="Magnuson J."/>
            <person name="Mondo S."/>
            <person name="Nolan M."/>
            <person name="Ohm R."/>
            <person name="Pangilinan J."/>
            <person name="Park H.-J."/>
            <person name="Ramirez L."/>
            <person name="Alfaro M."/>
            <person name="Sun H."/>
            <person name="Tritt A."/>
            <person name="Yoshinaga Y."/>
            <person name="Zwiers L.-H."/>
            <person name="Turgeon B."/>
            <person name="Goodwin S."/>
            <person name="Spatafora J."/>
            <person name="Crous P."/>
            <person name="Grigoriev I."/>
        </authorList>
    </citation>
    <scope>NUCLEOTIDE SEQUENCE</scope>
    <source>
        <strain evidence="18">Tuck. ex Michener</strain>
    </source>
</reference>
<evidence type="ECO:0000256" key="11">
    <source>
        <dbReference type="ARBA" id="ARBA00032480"/>
    </source>
</evidence>
<dbReference type="AlphaFoldDB" id="A0A6A6HCF4"/>
<dbReference type="EC" id="2.7.7.79" evidence="2 12"/>
<evidence type="ECO:0000256" key="4">
    <source>
        <dbReference type="ARBA" id="ARBA00022679"/>
    </source>
</evidence>
<evidence type="ECO:0000256" key="1">
    <source>
        <dbReference type="ARBA" id="ARBA00010113"/>
    </source>
</evidence>
<evidence type="ECO:0000256" key="9">
    <source>
        <dbReference type="ARBA" id="ARBA00022842"/>
    </source>
</evidence>
<dbReference type="Gene3D" id="3.30.70.3000">
    <property type="match status" value="1"/>
</dbReference>
<feature type="binding site" evidence="14">
    <location>
        <position position="29"/>
    </location>
    <ligand>
        <name>Mg(2+)</name>
        <dbReference type="ChEBI" id="CHEBI:18420"/>
        <label>2</label>
        <note>catalytic</note>
    </ligand>
</feature>
<evidence type="ECO:0000256" key="7">
    <source>
        <dbReference type="ARBA" id="ARBA00022723"/>
    </source>
</evidence>
<keyword evidence="8 12" id="KW-0547">Nucleotide-binding</keyword>
<feature type="compositionally biased region" description="Low complexity" evidence="15">
    <location>
        <begin position="242"/>
        <end position="251"/>
    </location>
</feature>
<keyword evidence="19" id="KW-1185">Reference proteome</keyword>
<keyword evidence="5 12" id="KW-0819">tRNA processing</keyword>
<dbReference type="GO" id="GO:0000287">
    <property type="term" value="F:magnesium ion binding"/>
    <property type="evidence" value="ECO:0007669"/>
    <property type="project" value="UniProtKB-UniRule"/>
</dbReference>
<dbReference type="InterPro" id="IPR007537">
    <property type="entry name" value="tRNAHis_GuaTrfase_Thg1"/>
</dbReference>
<dbReference type="InterPro" id="IPR038469">
    <property type="entry name" value="tRNAHis_GuaTrfase_Thg1_sf"/>
</dbReference>
<evidence type="ECO:0000256" key="8">
    <source>
        <dbReference type="ARBA" id="ARBA00022741"/>
    </source>
</evidence>
<protein>
    <recommendedName>
        <fullName evidence="3 12">tRNA(His) guanylyltransferase</fullName>
        <ecNumber evidence="2 12">2.7.7.79</ecNumber>
    </recommendedName>
    <alternativeName>
        <fullName evidence="11 12">tRNA-histidine guanylyltransferase</fullName>
    </alternativeName>
</protein>
<dbReference type="InterPro" id="IPR025845">
    <property type="entry name" value="Thg1_C_dom"/>
</dbReference>
<dbReference type="GO" id="GO:0008193">
    <property type="term" value="F:tRNA guanylyltransferase activity"/>
    <property type="evidence" value="ECO:0007669"/>
    <property type="project" value="UniProtKB-UniRule"/>
</dbReference>
<proteinExistence type="inferred from homology"/>
<organism evidence="18 19">
    <name type="scientific">Viridothelium virens</name>
    <name type="common">Speckled blister lichen</name>
    <name type="synonym">Trypethelium virens</name>
    <dbReference type="NCBI Taxonomy" id="1048519"/>
    <lineage>
        <taxon>Eukaryota</taxon>
        <taxon>Fungi</taxon>
        <taxon>Dikarya</taxon>
        <taxon>Ascomycota</taxon>
        <taxon>Pezizomycotina</taxon>
        <taxon>Dothideomycetes</taxon>
        <taxon>Dothideomycetes incertae sedis</taxon>
        <taxon>Trypetheliales</taxon>
        <taxon>Trypetheliaceae</taxon>
        <taxon>Viridothelium</taxon>
    </lineage>
</organism>
<keyword evidence="6 12" id="KW-0548">Nucleotidyltransferase</keyword>
<evidence type="ECO:0000259" key="17">
    <source>
        <dbReference type="Pfam" id="PF14413"/>
    </source>
</evidence>
<evidence type="ECO:0000259" key="16">
    <source>
        <dbReference type="Pfam" id="PF04446"/>
    </source>
</evidence>
<feature type="binding site" evidence="14">
    <location>
        <position position="76"/>
    </location>
    <ligand>
        <name>Mg(2+)</name>
        <dbReference type="ChEBI" id="CHEBI:18420"/>
        <label>2</label>
        <note>catalytic</note>
    </ligand>
</feature>
<dbReference type="GO" id="GO:0006400">
    <property type="term" value="P:tRNA modification"/>
    <property type="evidence" value="ECO:0007669"/>
    <property type="project" value="UniProtKB-UniRule"/>
</dbReference>
<feature type="binding site" evidence="14">
    <location>
        <position position="30"/>
    </location>
    <ligand>
        <name>Mg(2+)</name>
        <dbReference type="ChEBI" id="CHEBI:18420"/>
        <label>1</label>
        <note>catalytic</note>
    </ligand>
</feature>
<feature type="binding site" evidence="14">
    <location>
        <position position="76"/>
    </location>
    <ligand>
        <name>Mg(2+)</name>
        <dbReference type="ChEBI" id="CHEBI:18420"/>
        <label>1</label>
        <note>catalytic</note>
    </ligand>
</feature>
<feature type="binding site" evidence="14">
    <location>
        <position position="29"/>
    </location>
    <ligand>
        <name>Mg(2+)</name>
        <dbReference type="ChEBI" id="CHEBI:18420"/>
        <label>1</label>
        <note>catalytic</note>
    </ligand>
</feature>
<keyword evidence="7 12" id="KW-0479">Metal-binding</keyword>
<dbReference type="PANTHER" id="PTHR12729:SF6">
    <property type="entry name" value="TRNA(HIS) GUANYLYLTRANSFERASE-RELATED"/>
    <property type="match status" value="1"/>
</dbReference>
<sequence>MANSKYEYVRAFEESDVLLPSTWIVIRIDGRGFHKLSAKYEFEKPNDKRALNLMNAAAEGVMKELPDLVLAYGVSDEFSFIFHKDCTLFERRESKLVTTVVSTFTSYYVYLWPSYFENKPLFPPLPSFDGRAVLYPIDRILRDYVSWRQVDCHINNLYNTTFWALVQKGNMNGTDAEKELMGTVSSDKNEILFSRFGINYNNEPEIFKKGSVLYRDYANTIATSSSFTTLTTEPNLPKAEETPASAPESSEMPIPDEPPAPKSKTQAAKEQKLRKRARIAIEHVDIIRDEFWMQRPWILSGKAGKGGR</sequence>
<dbReference type="PANTHER" id="PTHR12729">
    <property type="entry name" value="TRNA(HIS) GUANYLYLTRANSFERASE-RELATED"/>
    <property type="match status" value="1"/>
</dbReference>
<dbReference type="PIRSF" id="PIRSF028980">
    <property type="entry name" value="tRNAHis_guanylyltransferase"/>
    <property type="match status" value="1"/>
</dbReference>
<evidence type="ECO:0000256" key="3">
    <source>
        <dbReference type="ARBA" id="ARBA00015443"/>
    </source>
</evidence>
<feature type="region of interest" description="Disordered" evidence="15">
    <location>
        <begin position="228"/>
        <end position="274"/>
    </location>
</feature>
<evidence type="ECO:0000313" key="19">
    <source>
        <dbReference type="Proteomes" id="UP000800092"/>
    </source>
</evidence>
<feature type="domain" description="tRNAHis guanylyltransferase catalytic" evidence="16">
    <location>
        <begin position="6"/>
        <end position="136"/>
    </location>
</feature>